<dbReference type="Proteomes" id="UP001165422">
    <property type="component" value="Unassembled WGS sequence"/>
</dbReference>
<name>A0ABS8N8B2_9CLOT</name>
<dbReference type="RefSeq" id="WP_179977658.1">
    <property type="nucleotide sequence ID" value="NZ_JAJJPB010000022.1"/>
</dbReference>
<dbReference type="EMBL" id="JAJJPB010000022">
    <property type="protein sequence ID" value="MCC9296042.1"/>
    <property type="molecule type" value="Genomic_DNA"/>
</dbReference>
<sequence length="53" mass="5938">MTYMGAMILKVISIVALSIMFCRNIFKFAKSGDKGCEASLAFLIIIFLYVINK</sequence>
<evidence type="ECO:0000256" key="1">
    <source>
        <dbReference type="SAM" id="Phobius"/>
    </source>
</evidence>
<accession>A0ABS8N8B2</accession>
<gene>
    <name evidence="2" type="ORF">LN736_14360</name>
</gene>
<protein>
    <submittedName>
        <fullName evidence="2">Uncharacterized protein</fullName>
    </submittedName>
</protein>
<keyword evidence="1" id="KW-0812">Transmembrane</keyword>
<keyword evidence="1" id="KW-0472">Membrane</keyword>
<proteinExistence type="predicted"/>
<evidence type="ECO:0000313" key="3">
    <source>
        <dbReference type="Proteomes" id="UP001165422"/>
    </source>
</evidence>
<reference evidence="2" key="1">
    <citation type="submission" date="2021-11" db="EMBL/GenBank/DDBJ databases">
        <authorList>
            <person name="Qingchun L."/>
            <person name="Dong Z."/>
            <person name="Zongwei Q."/>
            <person name="Jia Z."/>
            <person name="Duotao L."/>
        </authorList>
    </citation>
    <scope>NUCLEOTIDE SEQUENCE</scope>
    <source>
        <strain evidence="2">WLY-B-L2</strain>
    </source>
</reference>
<evidence type="ECO:0000313" key="2">
    <source>
        <dbReference type="EMBL" id="MCC9296042.1"/>
    </source>
</evidence>
<feature type="transmembrane region" description="Helical" evidence="1">
    <location>
        <begin position="35"/>
        <end position="51"/>
    </location>
</feature>
<organism evidence="2 3">
    <name type="scientific">Clostridium aromativorans</name>
    <dbReference type="NCBI Taxonomy" id="2836848"/>
    <lineage>
        <taxon>Bacteria</taxon>
        <taxon>Bacillati</taxon>
        <taxon>Bacillota</taxon>
        <taxon>Clostridia</taxon>
        <taxon>Eubacteriales</taxon>
        <taxon>Clostridiaceae</taxon>
        <taxon>Clostridium</taxon>
    </lineage>
</organism>
<keyword evidence="1" id="KW-1133">Transmembrane helix</keyword>
<feature type="transmembrane region" description="Helical" evidence="1">
    <location>
        <begin position="6"/>
        <end position="26"/>
    </location>
</feature>
<comment type="caution">
    <text evidence="2">The sequence shown here is derived from an EMBL/GenBank/DDBJ whole genome shotgun (WGS) entry which is preliminary data.</text>
</comment>
<keyword evidence="3" id="KW-1185">Reference proteome</keyword>